<keyword evidence="2" id="KW-1185">Reference proteome</keyword>
<name>A0A095ZAQ2_9BURK</name>
<comment type="caution">
    <text evidence="1">The sequence shown here is derived from an EMBL/GenBank/DDBJ whole genome shotgun (WGS) entry which is preliminary data.</text>
</comment>
<dbReference type="Proteomes" id="UP000029629">
    <property type="component" value="Unassembled WGS sequence"/>
</dbReference>
<reference evidence="1 2" key="1">
    <citation type="submission" date="2014-07" db="EMBL/GenBank/DDBJ databases">
        <authorList>
            <person name="McCorrison J."/>
            <person name="Sanka R."/>
            <person name="Torralba M."/>
            <person name="Gillis M."/>
            <person name="Haft D.H."/>
            <person name="Methe B."/>
            <person name="Sutton G."/>
            <person name="Nelson K.E."/>
        </authorList>
    </citation>
    <scope>NUCLEOTIDE SEQUENCE [LARGE SCALE GENOMIC DNA]</scope>
    <source>
        <strain evidence="1 2">DNF00040</strain>
    </source>
</reference>
<evidence type="ECO:0000313" key="1">
    <source>
        <dbReference type="EMBL" id="KGF31830.1"/>
    </source>
</evidence>
<dbReference type="eggNOG" id="ENOG50333ZV">
    <property type="taxonomic scope" value="Bacteria"/>
</dbReference>
<accession>A0A095ZAQ2</accession>
<dbReference type="RefSeq" id="WP_036557642.1">
    <property type="nucleotide sequence ID" value="NZ_JRNI01000010.1"/>
</dbReference>
<protein>
    <submittedName>
        <fullName evidence="1">Uncharacterized protein</fullName>
    </submittedName>
</protein>
<sequence length="480" mass="54146">MKGFKALALSCPLSYMRMFKTQQALNQQSGQALILGLAMLLVLVVLLMSLFQQSRLVNAKAKQIHTVEAAAYSGALIQARALNMQGYINLAQVGHQIAMAHLVTLGSWAKFAATENRQYLTANPPSYLIGMMFGISHQNAYAASRRASSIISFAERHNELEQRYAKHDEIVNQVLLEVAYAIRKHQTTTRDAAIQAVIEANYPGYQVAITDAALSSATVDMSKQVRWQLTEQDNQHFTTVYKPSGNYRSLITQVAKVYKFLDPRQDLTRNNWPVSKRCPHLRHELRRQGTTILNQHGNWQATDTQSFHALRSNRWIGCYYREYPMAWGWVSGALNTIPEGMEYSENPPDDFANQDFWRWVKEATQWDLLGGVQNPLANSRAIKQRVQWGGGGLVPYVDINSEAKDTLSFQLHLSGPEVDGQLMTVSAQAESFFERFKARTDAKHEKANLWHPYWLARLTETAESSSEAAASASKLANFKE</sequence>
<evidence type="ECO:0000313" key="2">
    <source>
        <dbReference type="Proteomes" id="UP000029629"/>
    </source>
</evidence>
<organism evidence="1 2">
    <name type="scientific">Oligella urethralis DNF00040</name>
    <dbReference type="NCBI Taxonomy" id="1401065"/>
    <lineage>
        <taxon>Bacteria</taxon>
        <taxon>Pseudomonadati</taxon>
        <taxon>Pseudomonadota</taxon>
        <taxon>Betaproteobacteria</taxon>
        <taxon>Burkholderiales</taxon>
        <taxon>Alcaligenaceae</taxon>
        <taxon>Oligella</taxon>
    </lineage>
</organism>
<dbReference type="AlphaFoldDB" id="A0A095ZAQ2"/>
<dbReference type="EMBL" id="JRNI01000010">
    <property type="protein sequence ID" value="KGF31830.1"/>
    <property type="molecule type" value="Genomic_DNA"/>
</dbReference>
<gene>
    <name evidence="1" type="ORF">HMPREF2130_02135</name>
</gene>
<proteinExistence type="predicted"/>
<dbReference type="OrthoDB" id="5493674at2"/>